<comment type="caution">
    <text evidence="2">The sequence shown here is derived from an EMBL/GenBank/DDBJ whole genome shotgun (WGS) entry which is preliminary data.</text>
</comment>
<feature type="compositionally biased region" description="Basic and acidic residues" evidence="1">
    <location>
        <begin position="53"/>
        <end position="71"/>
    </location>
</feature>
<sequence>MAGEWRGSGQPWHPSASFEGKDGYRRVRATIERHEKKYANRFCETCRGGKGGGGREDVGRERGEGQRRRRI</sequence>
<dbReference type="Proteomes" id="UP000019335">
    <property type="component" value="Chromosome 9"/>
</dbReference>
<evidence type="ECO:0000313" key="3">
    <source>
        <dbReference type="Proteomes" id="UP000019335"/>
    </source>
</evidence>
<reference evidence="2 3" key="1">
    <citation type="journal article" date="2014" name="Mol. Plant">
        <title>Chromosome Scale Genome Assembly and Transcriptome Profiling of Nannochloropsis gaditana in Nitrogen Depletion.</title>
        <authorList>
            <person name="Corteggiani Carpinelli E."/>
            <person name="Telatin A."/>
            <person name="Vitulo N."/>
            <person name="Forcato C."/>
            <person name="D'Angelo M."/>
            <person name="Schiavon R."/>
            <person name="Vezzi A."/>
            <person name="Giacometti G.M."/>
            <person name="Morosinotto T."/>
            <person name="Valle G."/>
        </authorList>
    </citation>
    <scope>NUCLEOTIDE SEQUENCE [LARGE SCALE GENOMIC DNA]</scope>
    <source>
        <strain evidence="2 3">B-31</strain>
    </source>
</reference>
<evidence type="ECO:0000313" key="2">
    <source>
        <dbReference type="EMBL" id="EWM26061.1"/>
    </source>
</evidence>
<protein>
    <submittedName>
        <fullName evidence="2">Uncharacterized protein</fullName>
    </submittedName>
</protein>
<name>W7TZI9_9STRA</name>
<dbReference type="EMBL" id="AZIL01000737">
    <property type="protein sequence ID" value="EWM26061.1"/>
    <property type="molecule type" value="Genomic_DNA"/>
</dbReference>
<dbReference type="AlphaFoldDB" id="W7TZI9"/>
<feature type="region of interest" description="Disordered" evidence="1">
    <location>
        <begin position="46"/>
        <end position="71"/>
    </location>
</feature>
<evidence type="ECO:0000256" key="1">
    <source>
        <dbReference type="SAM" id="MobiDB-lite"/>
    </source>
</evidence>
<proteinExistence type="predicted"/>
<keyword evidence="3" id="KW-1185">Reference proteome</keyword>
<organism evidence="2 3">
    <name type="scientific">Nannochloropsis gaditana</name>
    <dbReference type="NCBI Taxonomy" id="72520"/>
    <lineage>
        <taxon>Eukaryota</taxon>
        <taxon>Sar</taxon>
        <taxon>Stramenopiles</taxon>
        <taxon>Ochrophyta</taxon>
        <taxon>Eustigmatophyceae</taxon>
        <taxon>Eustigmatales</taxon>
        <taxon>Monodopsidaceae</taxon>
        <taxon>Nannochloropsis</taxon>
    </lineage>
</organism>
<accession>W7TZI9</accession>
<gene>
    <name evidence="2" type="ORF">Naga_100850g1</name>
</gene>
<feature type="region of interest" description="Disordered" evidence="1">
    <location>
        <begin position="1"/>
        <end position="23"/>
    </location>
</feature>